<dbReference type="CDD" id="cd06445">
    <property type="entry name" value="ATase"/>
    <property type="match status" value="1"/>
</dbReference>
<comment type="catalytic activity">
    <reaction evidence="1">
        <text>a 4-O-methyl-thymidine in DNA + L-cysteinyl-[protein] = a thymidine in DNA + S-methyl-L-cysteinyl-[protein]</text>
        <dbReference type="Rhea" id="RHEA:53428"/>
        <dbReference type="Rhea" id="RHEA-COMP:10131"/>
        <dbReference type="Rhea" id="RHEA-COMP:10132"/>
        <dbReference type="Rhea" id="RHEA-COMP:13555"/>
        <dbReference type="Rhea" id="RHEA-COMP:13556"/>
        <dbReference type="ChEBI" id="CHEBI:29950"/>
        <dbReference type="ChEBI" id="CHEBI:82612"/>
        <dbReference type="ChEBI" id="CHEBI:137386"/>
        <dbReference type="ChEBI" id="CHEBI:137387"/>
        <dbReference type="EC" id="2.1.1.63"/>
    </reaction>
</comment>
<keyword evidence="4 9" id="KW-0808">Transferase</keyword>
<sequence>MDGCLEWVLEIGKFNPTDTLPVKTGGTPFQGAVWRALRDIPCGTTVSYMNLAKQIGRPAAVRAVGSANASNPVGIVIPCHRVIESDGSLTGYGGGVERKLWLLNHEADLRRLAVTY</sequence>
<dbReference type="Pfam" id="PF01035">
    <property type="entry name" value="DNA_binding_1"/>
    <property type="match status" value="1"/>
</dbReference>
<name>A0A2Z5FZJ9_9BACT</name>
<dbReference type="GO" id="GO:0006281">
    <property type="term" value="P:DNA repair"/>
    <property type="evidence" value="ECO:0007669"/>
    <property type="project" value="UniProtKB-KW"/>
</dbReference>
<evidence type="ECO:0000256" key="4">
    <source>
        <dbReference type="ARBA" id="ARBA00022679"/>
    </source>
</evidence>
<protein>
    <submittedName>
        <fullName evidence="9">Methylated-DNA--protein-cysteine methyltransferase</fullName>
    </submittedName>
</protein>
<organism evidence="9 10">
    <name type="scientific">Acidisarcina polymorpha</name>
    <dbReference type="NCBI Taxonomy" id="2211140"/>
    <lineage>
        <taxon>Bacteria</taxon>
        <taxon>Pseudomonadati</taxon>
        <taxon>Acidobacteriota</taxon>
        <taxon>Terriglobia</taxon>
        <taxon>Terriglobales</taxon>
        <taxon>Acidobacteriaceae</taxon>
        <taxon>Acidisarcina</taxon>
    </lineage>
</organism>
<feature type="domain" description="Methylated-DNA-[protein]-cysteine S-methyltransferase DNA binding" evidence="8">
    <location>
        <begin position="28"/>
        <end position="107"/>
    </location>
</feature>
<dbReference type="AlphaFoldDB" id="A0A2Z5FZJ9"/>
<dbReference type="OrthoDB" id="9802228at2"/>
<keyword evidence="2" id="KW-0963">Cytoplasm</keyword>
<dbReference type="InterPro" id="IPR001497">
    <property type="entry name" value="MethylDNA_cys_MeTrfase_AS"/>
</dbReference>
<proteinExistence type="predicted"/>
<dbReference type="SUPFAM" id="SSF46767">
    <property type="entry name" value="Methylated DNA-protein cysteine methyltransferase, C-terminal domain"/>
    <property type="match status" value="1"/>
</dbReference>
<dbReference type="FunFam" id="1.10.10.10:FF:000337">
    <property type="entry name" value="Methylated-DNA--protein-cysteine methyltransferase"/>
    <property type="match status" value="1"/>
</dbReference>
<keyword evidence="3 9" id="KW-0489">Methyltransferase</keyword>
<dbReference type="PANTHER" id="PTHR10815">
    <property type="entry name" value="METHYLATED-DNA--PROTEIN-CYSTEINE METHYLTRANSFERASE"/>
    <property type="match status" value="1"/>
</dbReference>
<evidence type="ECO:0000256" key="6">
    <source>
        <dbReference type="ARBA" id="ARBA00023204"/>
    </source>
</evidence>
<keyword evidence="6" id="KW-0234">DNA repair</keyword>
<evidence type="ECO:0000313" key="9">
    <source>
        <dbReference type="EMBL" id="AXC12311.1"/>
    </source>
</evidence>
<evidence type="ECO:0000256" key="5">
    <source>
        <dbReference type="ARBA" id="ARBA00022763"/>
    </source>
</evidence>
<comment type="catalytic activity">
    <reaction evidence="7">
        <text>a 6-O-methyl-2'-deoxyguanosine in DNA + L-cysteinyl-[protein] = S-methyl-L-cysteinyl-[protein] + a 2'-deoxyguanosine in DNA</text>
        <dbReference type="Rhea" id="RHEA:24000"/>
        <dbReference type="Rhea" id="RHEA-COMP:10131"/>
        <dbReference type="Rhea" id="RHEA-COMP:10132"/>
        <dbReference type="Rhea" id="RHEA-COMP:11367"/>
        <dbReference type="Rhea" id="RHEA-COMP:11368"/>
        <dbReference type="ChEBI" id="CHEBI:29950"/>
        <dbReference type="ChEBI" id="CHEBI:82612"/>
        <dbReference type="ChEBI" id="CHEBI:85445"/>
        <dbReference type="ChEBI" id="CHEBI:85448"/>
        <dbReference type="EC" id="2.1.1.63"/>
    </reaction>
</comment>
<dbReference type="Proteomes" id="UP000253606">
    <property type="component" value="Chromosome"/>
</dbReference>
<evidence type="ECO:0000256" key="2">
    <source>
        <dbReference type="ARBA" id="ARBA00022490"/>
    </source>
</evidence>
<dbReference type="InterPro" id="IPR036388">
    <property type="entry name" value="WH-like_DNA-bd_sf"/>
</dbReference>
<dbReference type="Gene3D" id="1.10.10.10">
    <property type="entry name" value="Winged helix-like DNA-binding domain superfamily/Winged helix DNA-binding domain"/>
    <property type="match status" value="1"/>
</dbReference>
<accession>A0A2Z5FZJ9</accession>
<evidence type="ECO:0000259" key="8">
    <source>
        <dbReference type="Pfam" id="PF01035"/>
    </source>
</evidence>
<evidence type="ECO:0000256" key="7">
    <source>
        <dbReference type="ARBA" id="ARBA00049348"/>
    </source>
</evidence>
<keyword evidence="5" id="KW-0227">DNA damage</keyword>
<dbReference type="InterPro" id="IPR036217">
    <property type="entry name" value="MethylDNA_cys_MeTrfase_DNAb"/>
</dbReference>
<dbReference type="KEGG" id="abas:ACPOL_3009"/>
<dbReference type="GO" id="GO:0032259">
    <property type="term" value="P:methylation"/>
    <property type="evidence" value="ECO:0007669"/>
    <property type="project" value="UniProtKB-KW"/>
</dbReference>
<keyword evidence="10" id="KW-1185">Reference proteome</keyword>
<evidence type="ECO:0000256" key="1">
    <source>
        <dbReference type="ARBA" id="ARBA00001286"/>
    </source>
</evidence>
<dbReference type="InterPro" id="IPR014048">
    <property type="entry name" value="MethylDNA_cys_MeTrfase_DNA-bd"/>
</dbReference>
<evidence type="ECO:0000256" key="3">
    <source>
        <dbReference type="ARBA" id="ARBA00022603"/>
    </source>
</evidence>
<gene>
    <name evidence="9" type="ORF">ACPOL_3009</name>
</gene>
<reference evidence="9 10" key="1">
    <citation type="journal article" date="2018" name="Front. Microbiol.">
        <title>Hydrolytic Capabilities as a Key to Environmental Success: Chitinolytic and Cellulolytic Acidobacteria From Acidic Sub-arctic Soils and Boreal Peatlands.</title>
        <authorList>
            <person name="Belova S.E."/>
            <person name="Ravin N.V."/>
            <person name="Pankratov T.A."/>
            <person name="Rakitin A.L."/>
            <person name="Ivanova A.A."/>
            <person name="Beletsky A.V."/>
            <person name="Mardanov A.V."/>
            <person name="Sinninghe Damste J.S."/>
            <person name="Dedysh S.N."/>
        </authorList>
    </citation>
    <scope>NUCLEOTIDE SEQUENCE [LARGE SCALE GENOMIC DNA]</scope>
    <source>
        <strain evidence="9 10">SBC82</strain>
    </source>
</reference>
<dbReference type="PROSITE" id="PS00374">
    <property type="entry name" value="MGMT"/>
    <property type="match status" value="1"/>
</dbReference>
<evidence type="ECO:0000313" key="10">
    <source>
        <dbReference type="Proteomes" id="UP000253606"/>
    </source>
</evidence>
<dbReference type="EMBL" id="CP030840">
    <property type="protein sequence ID" value="AXC12311.1"/>
    <property type="molecule type" value="Genomic_DNA"/>
</dbReference>
<dbReference type="GO" id="GO:0003908">
    <property type="term" value="F:methylated-DNA-[protein]-cysteine S-methyltransferase activity"/>
    <property type="evidence" value="ECO:0007669"/>
    <property type="project" value="UniProtKB-EC"/>
</dbReference>
<dbReference type="NCBIfam" id="TIGR00589">
    <property type="entry name" value="ogt"/>
    <property type="match status" value="1"/>
</dbReference>
<dbReference type="PANTHER" id="PTHR10815:SF5">
    <property type="entry name" value="METHYLATED-DNA--PROTEIN-CYSTEINE METHYLTRANSFERASE"/>
    <property type="match status" value="1"/>
</dbReference>